<reference evidence="1" key="1">
    <citation type="submission" date="2024-03" db="EMBL/GenBank/DDBJ databases">
        <title>Novel Streptomyces species of biotechnological and ecological value are a feature of Machair soil.</title>
        <authorList>
            <person name="Prole J.R."/>
            <person name="Goodfellow M."/>
            <person name="Allenby N."/>
            <person name="Ward A.C."/>
        </authorList>
    </citation>
    <scope>NUCLEOTIDE SEQUENCE</scope>
    <source>
        <strain evidence="1">MS1.AVA.4</strain>
    </source>
</reference>
<name>A0ACC6QF95_9ACTN</name>
<accession>A0ACC6QF95</accession>
<organism evidence="1 2">
    <name type="scientific">Streptomyces pratisoli</name>
    <dbReference type="NCBI Taxonomy" id="3139917"/>
    <lineage>
        <taxon>Bacteria</taxon>
        <taxon>Bacillati</taxon>
        <taxon>Actinomycetota</taxon>
        <taxon>Actinomycetes</taxon>
        <taxon>Kitasatosporales</taxon>
        <taxon>Streptomycetaceae</taxon>
        <taxon>Streptomyces</taxon>
    </lineage>
</organism>
<gene>
    <name evidence="1" type="ORF">WKI58_11185</name>
</gene>
<proteinExistence type="predicted"/>
<keyword evidence="2" id="KW-1185">Reference proteome</keyword>
<dbReference type="EMBL" id="JBBKAI010000002">
    <property type="protein sequence ID" value="MEJ8657083.1"/>
    <property type="molecule type" value="Genomic_DNA"/>
</dbReference>
<comment type="caution">
    <text evidence="1">The sequence shown here is derived from an EMBL/GenBank/DDBJ whole genome shotgun (WGS) entry which is preliminary data.</text>
</comment>
<sequence length="242" mass="26378">MTPAAHDQLAILCEQREELEAERLRIEKAYCLAVLDHITAKIRAACPEAIYVTFAYYSSRTLDLHGVLGAQPSPLGTCPELWNNRDDGDEHPLAYIADQIESDVQTALAPYSSPAWASVHRNSAAEGNSWLLELPPADRAARVAEMVRGHHPEATALVVDGRAAGRIIEILEGVADDGTPVRTPRPRWSSTCDTTLTRLLGQVLALPALADRHLMPLPGDYVHLYGVSTSDQVHLMPLPPTA</sequence>
<evidence type="ECO:0000313" key="2">
    <source>
        <dbReference type="Proteomes" id="UP001375539"/>
    </source>
</evidence>
<protein>
    <submittedName>
        <fullName evidence="1">Uncharacterized protein</fullName>
    </submittedName>
</protein>
<evidence type="ECO:0000313" key="1">
    <source>
        <dbReference type="EMBL" id="MEJ8657083.1"/>
    </source>
</evidence>
<dbReference type="Proteomes" id="UP001375539">
    <property type="component" value="Unassembled WGS sequence"/>
</dbReference>